<sequence length="147" mass="16508">MEANALTPARSSPLILVLAFRYSVAWYPIYRIPAGKFGAAFLTYHSLGHFVHRSASSDSIGGGASIVSPVVGLQSYNAQGECWFRPKNSMMFQMEGSLYSSASKVLKERVRTLEQTADVMARASFLKGNRKFVIRQPDYEFFLSRRR</sequence>
<evidence type="ECO:0000313" key="1">
    <source>
        <dbReference type="EMBL" id="KAJ8625221.1"/>
    </source>
</evidence>
<reference evidence="1 2" key="1">
    <citation type="journal article" date="2022" name="Hortic Res">
        <title>A haplotype resolved chromosomal level avocado genome allows analysis of novel avocado genes.</title>
        <authorList>
            <person name="Nath O."/>
            <person name="Fletcher S.J."/>
            <person name="Hayward A."/>
            <person name="Shaw L.M."/>
            <person name="Masouleh A.K."/>
            <person name="Furtado A."/>
            <person name="Henry R.J."/>
            <person name="Mitter N."/>
        </authorList>
    </citation>
    <scope>NUCLEOTIDE SEQUENCE [LARGE SCALE GENOMIC DNA]</scope>
    <source>
        <strain evidence="2">cv. Hass</strain>
    </source>
</reference>
<dbReference type="EMBL" id="CM056819">
    <property type="protein sequence ID" value="KAJ8625221.1"/>
    <property type="molecule type" value="Genomic_DNA"/>
</dbReference>
<name>A0ACC2KWG0_PERAE</name>
<protein>
    <submittedName>
        <fullName evidence="1">Uncharacterized protein</fullName>
    </submittedName>
</protein>
<proteinExistence type="predicted"/>
<gene>
    <name evidence="1" type="ORF">MRB53_033751</name>
</gene>
<comment type="caution">
    <text evidence="1">The sequence shown here is derived from an EMBL/GenBank/DDBJ whole genome shotgun (WGS) entry which is preliminary data.</text>
</comment>
<keyword evidence="2" id="KW-1185">Reference proteome</keyword>
<accession>A0ACC2KWG0</accession>
<dbReference type="Proteomes" id="UP001234297">
    <property type="component" value="Chromosome 11"/>
</dbReference>
<evidence type="ECO:0000313" key="2">
    <source>
        <dbReference type="Proteomes" id="UP001234297"/>
    </source>
</evidence>
<organism evidence="1 2">
    <name type="scientific">Persea americana</name>
    <name type="common">Avocado</name>
    <dbReference type="NCBI Taxonomy" id="3435"/>
    <lineage>
        <taxon>Eukaryota</taxon>
        <taxon>Viridiplantae</taxon>
        <taxon>Streptophyta</taxon>
        <taxon>Embryophyta</taxon>
        <taxon>Tracheophyta</taxon>
        <taxon>Spermatophyta</taxon>
        <taxon>Magnoliopsida</taxon>
        <taxon>Magnoliidae</taxon>
        <taxon>Laurales</taxon>
        <taxon>Lauraceae</taxon>
        <taxon>Persea</taxon>
    </lineage>
</organism>